<dbReference type="InterPro" id="IPR023631">
    <property type="entry name" value="Amidase_dom"/>
</dbReference>
<dbReference type="PANTHER" id="PTHR11895:SF151">
    <property type="entry name" value="GLUTAMYL-TRNA(GLN) AMIDOTRANSFERASE SUBUNIT A"/>
    <property type="match status" value="1"/>
</dbReference>
<sequence>MTVPHAPTPNWLTAGEALARIAGGQLTARGLMAACLDRWRERDAVVRAWTHLDPEAALTRAEHARPGPLQGLPVGVKDIIATEDMPTSLNSPHFQDHWPNVDAAAVAILRQAGAVMMGKNDTVEFAVNGRRAATTNPHDPARTPGGSSSGSAAAVADGQVPVSLGTQTGGSVIRPASYCGVYAIKPTWNLVSHEGFKVCAASIDTLGWYARSAADLDLLAEVFGIEALPAPATLTGARIAICRSPVWDKAEPATLAAMAEAETRLRTAGAEVTMLDLPPAFDGLTEAHRIVMQAEMRTAFLADYRRLGDALYPELVGILKNERGESRADLLAALDLAAACRAEFDRLARPFDAVLTPSTPGEAPLGPDNTGAATFNRIWTLLHMPCVNVPGLRGPHGLPVGLTLTGPRYTDRRLIAIAGQLGALLADRNPARKGPVPAT</sequence>
<dbReference type="Proteomes" id="UP000244810">
    <property type="component" value="Unassembled WGS sequence"/>
</dbReference>
<evidence type="ECO:0000259" key="2">
    <source>
        <dbReference type="Pfam" id="PF01425"/>
    </source>
</evidence>
<dbReference type="PANTHER" id="PTHR11895">
    <property type="entry name" value="TRANSAMIDASE"/>
    <property type="match status" value="1"/>
</dbReference>
<protein>
    <submittedName>
        <fullName evidence="3">Amidase</fullName>
    </submittedName>
</protein>
<dbReference type="InterPro" id="IPR036928">
    <property type="entry name" value="AS_sf"/>
</dbReference>
<dbReference type="AlphaFoldDB" id="A0A2T7URS1"/>
<dbReference type="Pfam" id="PF01425">
    <property type="entry name" value="Amidase"/>
    <property type="match status" value="1"/>
</dbReference>
<name>A0A2T7URS1_9RHOB</name>
<evidence type="ECO:0000313" key="3">
    <source>
        <dbReference type="EMBL" id="PVE47450.1"/>
    </source>
</evidence>
<evidence type="ECO:0000256" key="1">
    <source>
        <dbReference type="SAM" id="MobiDB-lite"/>
    </source>
</evidence>
<reference evidence="3 4" key="1">
    <citation type="journal article" date="2011" name="Syst. Appl. Microbiol.">
        <title>Defluviimonas denitrificans gen. nov., sp. nov., and Pararhodobacter aggregans gen. nov., sp. nov., non-phototrophic Rhodobacteraceae from the biofilter of a marine aquaculture.</title>
        <authorList>
            <person name="Foesel B.U."/>
            <person name="Drake H.L."/>
            <person name="Schramm A."/>
        </authorList>
    </citation>
    <scope>NUCLEOTIDE SEQUENCE [LARGE SCALE GENOMIC DNA]</scope>
    <source>
        <strain evidence="3 4">D1-19</strain>
    </source>
</reference>
<feature type="region of interest" description="Disordered" evidence="1">
    <location>
        <begin position="133"/>
        <end position="154"/>
    </location>
</feature>
<feature type="compositionally biased region" description="Low complexity" evidence="1">
    <location>
        <begin position="145"/>
        <end position="154"/>
    </location>
</feature>
<gene>
    <name evidence="3" type="ORF">DDE23_11455</name>
</gene>
<dbReference type="OrthoDB" id="9777859at2"/>
<dbReference type="Gene3D" id="3.90.1300.10">
    <property type="entry name" value="Amidase signature (AS) domain"/>
    <property type="match status" value="1"/>
</dbReference>
<accession>A0A2T7URS1</accession>
<organism evidence="3 4">
    <name type="scientific">Pararhodobacter aggregans</name>
    <dbReference type="NCBI Taxonomy" id="404875"/>
    <lineage>
        <taxon>Bacteria</taxon>
        <taxon>Pseudomonadati</taxon>
        <taxon>Pseudomonadota</taxon>
        <taxon>Alphaproteobacteria</taxon>
        <taxon>Rhodobacterales</taxon>
        <taxon>Paracoccaceae</taxon>
        <taxon>Pararhodobacter</taxon>
    </lineage>
</organism>
<evidence type="ECO:0000313" key="4">
    <source>
        <dbReference type="Proteomes" id="UP000244810"/>
    </source>
</evidence>
<proteinExistence type="predicted"/>
<comment type="caution">
    <text evidence="3">The sequence shown here is derived from an EMBL/GenBank/DDBJ whole genome shotgun (WGS) entry which is preliminary data.</text>
</comment>
<feature type="domain" description="Amidase" evidence="2">
    <location>
        <begin position="32"/>
        <end position="414"/>
    </location>
</feature>
<keyword evidence="4" id="KW-1185">Reference proteome</keyword>
<dbReference type="InterPro" id="IPR000120">
    <property type="entry name" value="Amidase"/>
</dbReference>
<dbReference type="SUPFAM" id="SSF75304">
    <property type="entry name" value="Amidase signature (AS) enzymes"/>
    <property type="match status" value="1"/>
</dbReference>
<dbReference type="EMBL" id="QDDR01000005">
    <property type="protein sequence ID" value="PVE47450.1"/>
    <property type="molecule type" value="Genomic_DNA"/>
</dbReference>
<dbReference type="RefSeq" id="WP_107753850.1">
    <property type="nucleotide sequence ID" value="NZ_QBKF01000011.1"/>
</dbReference>
<dbReference type="GO" id="GO:0003824">
    <property type="term" value="F:catalytic activity"/>
    <property type="evidence" value="ECO:0007669"/>
    <property type="project" value="InterPro"/>
</dbReference>